<name>A0ABP0UVT7_9BRYO</name>
<evidence type="ECO:0000313" key="4">
    <source>
        <dbReference type="Proteomes" id="UP001497512"/>
    </source>
</evidence>
<gene>
    <name evidence="3" type="ORF">CSSPTR1EN2_LOCUS20220</name>
</gene>
<protein>
    <recommendedName>
        <fullName evidence="2">DUF4097 domain-containing protein</fullName>
    </recommendedName>
</protein>
<dbReference type="PANTHER" id="PTHR34094">
    <property type="match status" value="1"/>
</dbReference>
<reference evidence="3" key="1">
    <citation type="submission" date="2024-02" db="EMBL/GenBank/DDBJ databases">
        <authorList>
            <consortium name="ELIXIR-Norway"/>
            <consortium name="Elixir Norway"/>
        </authorList>
    </citation>
    <scope>NUCLEOTIDE SEQUENCE</scope>
</reference>
<feature type="domain" description="DUF4097" evidence="2">
    <location>
        <begin position="237"/>
        <end position="395"/>
    </location>
</feature>
<dbReference type="EMBL" id="OZ019899">
    <property type="protein sequence ID" value="CAK9231032.1"/>
    <property type="molecule type" value="Genomic_DNA"/>
</dbReference>
<evidence type="ECO:0000256" key="1">
    <source>
        <dbReference type="SAM" id="MobiDB-lite"/>
    </source>
</evidence>
<accession>A0ABP0UVT7</accession>
<sequence length="480" mass="51010">MSELVAMVMTMAAAAAATRRFASFSCAYASPVKHAVAACSLLKKQRGNPLSLVLLQWVRRRGGFPSSYAIISAAEKTTLVSDQRSQGSLCHLRPPVNLKNLVREIRGQCFSTDINTKTVPLAVISTHKVMAVNVGALLKIDLLGMDVDIDVTVGDNLEEISLEAQWDVWHHHGDGDWSFLTISRPENHVWLHKLAGFTDAEYRGLRAVKAAMPARWCSLAVEAGTCPVHIQSLREGSLNVKTSGGPIKIGDIKGSTATIASSGGSFTAGTVSADSSIKTVGGRVSIKQLVGISLDINTGGGEIVLGSLYGNDVRLESCGGSVQAKHIQAQNNVLVLTEGGSVNIKGLDGNAKIVTGGGSVELQVHEHAGEVEIDASKGTVTLYFSEQVSGQVEFQGAQDLEQELPILSVTNEPGVYSFSGEGRPQIDTTSRASRSHDASEAGRDSSFTCQVKILSAGTVYIKKRSWLDIATANSLPKFLK</sequence>
<feature type="region of interest" description="Disordered" evidence="1">
    <location>
        <begin position="416"/>
        <end position="441"/>
    </location>
</feature>
<dbReference type="Proteomes" id="UP001497512">
    <property type="component" value="Chromosome 7"/>
</dbReference>
<evidence type="ECO:0000259" key="2">
    <source>
        <dbReference type="Pfam" id="PF13349"/>
    </source>
</evidence>
<organism evidence="3 4">
    <name type="scientific">Sphagnum troendelagicum</name>
    <dbReference type="NCBI Taxonomy" id="128251"/>
    <lineage>
        <taxon>Eukaryota</taxon>
        <taxon>Viridiplantae</taxon>
        <taxon>Streptophyta</taxon>
        <taxon>Embryophyta</taxon>
        <taxon>Bryophyta</taxon>
        <taxon>Sphagnophytina</taxon>
        <taxon>Sphagnopsida</taxon>
        <taxon>Sphagnales</taxon>
        <taxon>Sphagnaceae</taxon>
        <taxon>Sphagnum</taxon>
    </lineage>
</organism>
<dbReference type="PANTHER" id="PTHR34094:SF1">
    <property type="entry name" value="PROTEIN FAM185A"/>
    <property type="match status" value="1"/>
</dbReference>
<dbReference type="Pfam" id="PF13349">
    <property type="entry name" value="DUF4097"/>
    <property type="match status" value="1"/>
</dbReference>
<keyword evidence="4" id="KW-1185">Reference proteome</keyword>
<evidence type="ECO:0000313" key="3">
    <source>
        <dbReference type="EMBL" id="CAK9231032.1"/>
    </source>
</evidence>
<dbReference type="InterPro" id="IPR025164">
    <property type="entry name" value="Toastrack_DUF4097"/>
</dbReference>
<proteinExistence type="predicted"/>